<keyword evidence="4" id="KW-1015">Disulfide bond</keyword>
<keyword evidence="2 6" id="KW-0732">Signal</keyword>
<feature type="signal peptide" evidence="6">
    <location>
        <begin position="1"/>
        <end position="19"/>
    </location>
</feature>
<dbReference type="AlphaFoldDB" id="A0A166KB75"/>
<gene>
    <name evidence="8" type="ORF">FIBSPDRAFT_910677</name>
</gene>
<feature type="domain" description="MRH" evidence="7">
    <location>
        <begin position="416"/>
        <end position="523"/>
    </location>
</feature>
<evidence type="ECO:0000313" key="9">
    <source>
        <dbReference type="Proteomes" id="UP000076532"/>
    </source>
</evidence>
<evidence type="ECO:0000313" key="8">
    <source>
        <dbReference type="EMBL" id="KZP21726.1"/>
    </source>
</evidence>
<dbReference type="EMBL" id="KV417545">
    <property type="protein sequence ID" value="KZP21726.1"/>
    <property type="molecule type" value="Genomic_DNA"/>
</dbReference>
<organism evidence="8 9">
    <name type="scientific">Athelia psychrophila</name>
    <dbReference type="NCBI Taxonomy" id="1759441"/>
    <lineage>
        <taxon>Eukaryota</taxon>
        <taxon>Fungi</taxon>
        <taxon>Dikarya</taxon>
        <taxon>Basidiomycota</taxon>
        <taxon>Agaricomycotina</taxon>
        <taxon>Agaricomycetes</taxon>
        <taxon>Agaricomycetidae</taxon>
        <taxon>Atheliales</taxon>
        <taxon>Atheliaceae</taxon>
        <taxon>Athelia</taxon>
    </lineage>
</organism>
<sequence>MHWLHILAAALPFILGTRAHSTPVGVQPDLAIKYTPKGDTWTCLDGSATIPWKAVNDDYCDCKDGSDEPGTSACPNSIFYCSNVGHLGSVIPSSRVNDGLCEKECCDGSDEAPGVCPNVCESIGAEYRRIRDAERKLRKTGSKIRSSYIAYAKKEKTNLEAVIAASAQEIAMREKDVAHLQEIADRAESVSASALERKKNSPLYNSLITHSKALASLKREHDAAHERTKALEEILSSLREGYNPNYQDMAVLEAVRGWEHFAGIKPDGEETEGEEETQEDAEEELEEGMWSKERLESNELDNLLKTDHVGLLLAHDEFAEGGASNILFDVTSYLPDALLPTFTSLTATLVDTLSTLGLAHAPAASSGSSAAREAAKEAEHSLSLAREEKRSAEQEHAELFDVEGFGAEGEWKKLQGLCLDRVQGDYTYEVCLFDEARQKPNRGGSTFSLGKWVGWNDAPGVEVGSPEYYSKQRYEGGAKCWNGPNRSLQLLLTCGLENAITSVIELEKCEYQLEGTTPALCLPLGEAGKVKDEL</sequence>
<evidence type="ECO:0000259" key="7">
    <source>
        <dbReference type="PROSITE" id="PS51914"/>
    </source>
</evidence>
<evidence type="ECO:0000256" key="2">
    <source>
        <dbReference type="ARBA" id="ARBA00022729"/>
    </source>
</evidence>
<dbReference type="OrthoDB" id="28322at2759"/>
<dbReference type="InterPro" id="IPR036607">
    <property type="entry name" value="PRKCSH"/>
</dbReference>
<dbReference type="InterPro" id="IPR028146">
    <property type="entry name" value="PRKCSH_N"/>
</dbReference>
<dbReference type="Proteomes" id="UP000076532">
    <property type="component" value="Unassembled WGS sequence"/>
</dbReference>
<feature type="compositionally biased region" description="Acidic residues" evidence="5">
    <location>
        <begin position="269"/>
        <end position="287"/>
    </location>
</feature>
<feature type="chain" id="PRO_5007876199" description="Glucosidase 2 subunit beta" evidence="6">
    <location>
        <begin position="20"/>
        <end position="534"/>
    </location>
</feature>
<evidence type="ECO:0000256" key="4">
    <source>
        <dbReference type="ARBA" id="ARBA00023157"/>
    </source>
</evidence>
<accession>A0A166KB75</accession>
<dbReference type="Pfam" id="PF12999">
    <property type="entry name" value="PRKCSH-like"/>
    <property type="match status" value="1"/>
</dbReference>
<feature type="compositionally biased region" description="Basic and acidic residues" evidence="5">
    <location>
        <begin position="373"/>
        <end position="388"/>
    </location>
</feature>
<keyword evidence="9" id="KW-1185">Reference proteome</keyword>
<dbReference type="InterPro" id="IPR044865">
    <property type="entry name" value="MRH_dom"/>
</dbReference>
<name>A0A166KB75_9AGAM</name>
<dbReference type="GO" id="GO:0006491">
    <property type="term" value="P:N-glycan processing"/>
    <property type="evidence" value="ECO:0007669"/>
    <property type="project" value="TreeGrafter"/>
</dbReference>
<dbReference type="InterPro" id="IPR039794">
    <property type="entry name" value="Gtb1-like"/>
</dbReference>
<evidence type="ECO:0000256" key="1">
    <source>
        <dbReference type="ARBA" id="ARBA00022387"/>
    </source>
</evidence>
<reference evidence="8 9" key="1">
    <citation type="journal article" date="2016" name="Mol. Biol. Evol.">
        <title>Comparative Genomics of Early-Diverging Mushroom-Forming Fungi Provides Insights into the Origins of Lignocellulose Decay Capabilities.</title>
        <authorList>
            <person name="Nagy L.G."/>
            <person name="Riley R."/>
            <person name="Tritt A."/>
            <person name="Adam C."/>
            <person name="Daum C."/>
            <person name="Floudas D."/>
            <person name="Sun H."/>
            <person name="Yadav J.S."/>
            <person name="Pangilinan J."/>
            <person name="Larsson K.H."/>
            <person name="Matsuura K."/>
            <person name="Barry K."/>
            <person name="Labutti K."/>
            <person name="Kuo R."/>
            <person name="Ohm R.A."/>
            <person name="Bhattacharya S.S."/>
            <person name="Shirouzu T."/>
            <person name="Yoshinaga Y."/>
            <person name="Martin F.M."/>
            <person name="Grigoriev I.V."/>
            <person name="Hibbett D.S."/>
        </authorList>
    </citation>
    <scope>NUCLEOTIDE SEQUENCE [LARGE SCALE GENOMIC DNA]</scope>
    <source>
        <strain evidence="8 9">CBS 109695</strain>
    </source>
</reference>
<protein>
    <recommendedName>
        <fullName evidence="1">Glucosidase 2 subunit beta</fullName>
    </recommendedName>
</protein>
<feature type="region of interest" description="Disordered" evidence="5">
    <location>
        <begin position="364"/>
        <end position="388"/>
    </location>
</feature>
<evidence type="ECO:0000256" key="5">
    <source>
        <dbReference type="SAM" id="MobiDB-lite"/>
    </source>
</evidence>
<keyword evidence="3" id="KW-0256">Endoplasmic reticulum</keyword>
<evidence type="ECO:0000256" key="6">
    <source>
        <dbReference type="SAM" id="SignalP"/>
    </source>
</evidence>
<dbReference type="Gene3D" id="2.70.130.10">
    <property type="entry name" value="Mannose-6-phosphate receptor binding domain"/>
    <property type="match status" value="1"/>
</dbReference>
<dbReference type="SUPFAM" id="SSF50911">
    <property type="entry name" value="Mannose 6-phosphate receptor domain"/>
    <property type="match status" value="1"/>
</dbReference>
<dbReference type="PANTHER" id="PTHR12630">
    <property type="entry name" value="N-LINKED OLIGOSACCHARIDE PROCESSING"/>
    <property type="match status" value="1"/>
</dbReference>
<dbReference type="Pfam" id="PF13015">
    <property type="entry name" value="PRKCSH_1"/>
    <property type="match status" value="1"/>
</dbReference>
<dbReference type="InterPro" id="IPR009011">
    <property type="entry name" value="Man6P_isomerase_rcpt-bd_dom_sf"/>
</dbReference>
<dbReference type="PANTHER" id="PTHR12630:SF1">
    <property type="entry name" value="GLUCOSIDASE 2 SUBUNIT BETA"/>
    <property type="match status" value="1"/>
</dbReference>
<proteinExistence type="predicted"/>
<dbReference type="STRING" id="436010.A0A166KB75"/>
<feature type="region of interest" description="Disordered" evidence="5">
    <location>
        <begin position="264"/>
        <end position="289"/>
    </location>
</feature>
<dbReference type="GO" id="GO:0017177">
    <property type="term" value="C:glucosidase II complex"/>
    <property type="evidence" value="ECO:0007669"/>
    <property type="project" value="TreeGrafter"/>
</dbReference>
<dbReference type="PROSITE" id="PS51914">
    <property type="entry name" value="MRH"/>
    <property type="match status" value="1"/>
</dbReference>
<evidence type="ECO:0000256" key="3">
    <source>
        <dbReference type="ARBA" id="ARBA00022824"/>
    </source>
</evidence>